<dbReference type="OrthoDB" id="532384at2759"/>
<dbReference type="EMBL" id="GL349487">
    <property type="protein sequence ID" value="KNC54196.1"/>
    <property type="molecule type" value="Genomic_DNA"/>
</dbReference>
<dbReference type="RefSeq" id="XP_013753837.1">
    <property type="nucleotide sequence ID" value="XM_013898383.1"/>
</dbReference>
<dbReference type="PANTHER" id="PTHR46873:SF1">
    <property type="entry name" value="EXPRESSED PROTEIN"/>
    <property type="match status" value="1"/>
</dbReference>
<dbReference type="PANTHER" id="PTHR46873">
    <property type="entry name" value="EXPRESSED PROTEIN"/>
    <property type="match status" value="1"/>
</dbReference>
<keyword evidence="3" id="KW-1185">Reference proteome</keyword>
<keyword evidence="2" id="KW-0413">Isomerase</keyword>
<gene>
    <name evidence="2" type="ORF">AMSG_09984</name>
</gene>
<evidence type="ECO:0000313" key="2">
    <source>
        <dbReference type="EMBL" id="KNC54196.1"/>
    </source>
</evidence>
<dbReference type="Proteomes" id="UP000054408">
    <property type="component" value="Unassembled WGS sequence"/>
</dbReference>
<dbReference type="GeneID" id="25568323"/>
<dbReference type="Pfam" id="PF00160">
    <property type="entry name" value="Pro_isomerase"/>
    <property type="match status" value="1"/>
</dbReference>
<protein>
    <submittedName>
        <fullName evidence="2">Peptidyl-prolyl cis-transisomerase</fullName>
    </submittedName>
</protein>
<dbReference type="PROSITE" id="PS50072">
    <property type="entry name" value="CSA_PPIASE_2"/>
    <property type="match status" value="1"/>
</dbReference>
<dbReference type="InterPro" id="IPR029000">
    <property type="entry name" value="Cyclophilin-like_dom_sf"/>
</dbReference>
<evidence type="ECO:0000313" key="3">
    <source>
        <dbReference type="Proteomes" id="UP000054408"/>
    </source>
</evidence>
<dbReference type="AlphaFoldDB" id="A0A0L0DQ96"/>
<accession>A0A0L0DQ96</accession>
<reference evidence="2 3" key="1">
    <citation type="submission" date="2010-05" db="EMBL/GenBank/DDBJ databases">
        <title>The Genome Sequence of Thecamonas trahens ATCC 50062.</title>
        <authorList>
            <consortium name="The Broad Institute Genome Sequencing Platform"/>
            <person name="Russ C."/>
            <person name="Cuomo C."/>
            <person name="Shea T."/>
            <person name="Young S.K."/>
            <person name="Zeng Q."/>
            <person name="Koehrsen M."/>
            <person name="Haas B."/>
            <person name="Borodovsky M."/>
            <person name="Guigo R."/>
            <person name="Alvarado L."/>
            <person name="Berlin A."/>
            <person name="Bochicchio J."/>
            <person name="Borenstein D."/>
            <person name="Chapman S."/>
            <person name="Chen Z."/>
            <person name="Freedman E."/>
            <person name="Gellesch M."/>
            <person name="Goldberg J."/>
            <person name="Griggs A."/>
            <person name="Gujja S."/>
            <person name="Heilman E."/>
            <person name="Heiman D."/>
            <person name="Hepburn T."/>
            <person name="Howarth C."/>
            <person name="Jen D."/>
            <person name="Larson L."/>
            <person name="Mehta T."/>
            <person name="Park D."/>
            <person name="Pearson M."/>
            <person name="Roberts A."/>
            <person name="Saif S."/>
            <person name="Shenoy N."/>
            <person name="Sisk P."/>
            <person name="Stolte C."/>
            <person name="Sykes S."/>
            <person name="Thomson T."/>
            <person name="Walk T."/>
            <person name="White J."/>
            <person name="Yandava C."/>
            <person name="Burger G."/>
            <person name="Gray M.W."/>
            <person name="Holland P.W.H."/>
            <person name="King N."/>
            <person name="Lang F.B.F."/>
            <person name="Roger A.J."/>
            <person name="Ruiz-Trillo I."/>
            <person name="Lander E."/>
            <person name="Nusbaum C."/>
        </authorList>
    </citation>
    <scope>NUCLEOTIDE SEQUENCE [LARGE SCALE GENOMIC DNA]</scope>
    <source>
        <strain evidence="2 3">ATCC 50062</strain>
    </source>
</reference>
<dbReference type="InterPro" id="IPR002130">
    <property type="entry name" value="Cyclophilin-type_PPIase_dom"/>
</dbReference>
<name>A0A0L0DQ96_THETB</name>
<dbReference type="Gene3D" id="2.40.100.10">
    <property type="entry name" value="Cyclophilin-like"/>
    <property type="match status" value="1"/>
</dbReference>
<feature type="domain" description="PPIase cyclophilin-type" evidence="1">
    <location>
        <begin position="52"/>
        <end position="245"/>
    </location>
</feature>
<dbReference type="GO" id="GO:0003755">
    <property type="term" value="F:peptidyl-prolyl cis-trans isomerase activity"/>
    <property type="evidence" value="ECO:0007669"/>
    <property type="project" value="InterPro"/>
</dbReference>
<dbReference type="SUPFAM" id="SSF50891">
    <property type="entry name" value="Cyclophilin-like"/>
    <property type="match status" value="1"/>
</dbReference>
<organism evidence="2 3">
    <name type="scientific">Thecamonas trahens ATCC 50062</name>
    <dbReference type="NCBI Taxonomy" id="461836"/>
    <lineage>
        <taxon>Eukaryota</taxon>
        <taxon>Apusozoa</taxon>
        <taxon>Apusomonadida</taxon>
        <taxon>Apusomonadidae</taxon>
        <taxon>Thecamonas</taxon>
    </lineage>
</organism>
<sequence length="245" mass="25365">MAHGYLRNSKLCCAGVGTDATGAGGAAVAAAVEAAVAPPPPPPSLSLITRKGMVVISLRKRAAPKTVAKIVAFTIGSPEAEAGTMPPCAALPAEDAPQATADAGCNFYRAEAVPGNWSMGEAFDPDGFYGPPYALLQGRFATDAAPGDWELPREDAPLVVRGDVCLIGSGPHFFIALAPHPEWGAGHTVFGRVADAESMRVVDALAREPTFHEQWGETAVTPLVTKLPFAVGYVEAPLPPIITDV</sequence>
<proteinExistence type="predicted"/>
<evidence type="ECO:0000259" key="1">
    <source>
        <dbReference type="PROSITE" id="PS50072"/>
    </source>
</evidence>